<gene>
    <name evidence="1" type="ORF">K7J14_04155</name>
</gene>
<organism evidence="1 2">
    <name type="scientific">Teretinema zuelzerae</name>
    <dbReference type="NCBI Taxonomy" id="156"/>
    <lineage>
        <taxon>Bacteria</taxon>
        <taxon>Pseudomonadati</taxon>
        <taxon>Spirochaetota</taxon>
        <taxon>Spirochaetia</taxon>
        <taxon>Spirochaetales</taxon>
        <taxon>Treponemataceae</taxon>
        <taxon>Teretinema</taxon>
    </lineage>
</organism>
<dbReference type="EMBL" id="JAINWA010000001">
    <property type="protein sequence ID" value="MCD1653892.1"/>
    <property type="molecule type" value="Genomic_DNA"/>
</dbReference>
<evidence type="ECO:0000313" key="1">
    <source>
        <dbReference type="EMBL" id="MCD1653892.1"/>
    </source>
</evidence>
<dbReference type="AlphaFoldDB" id="A0AAE3JHI3"/>
<evidence type="ECO:0000313" key="2">
    <source>
        <dbReference type="Proteomes" id="UP001198163"/>
    </source>
</evidence>
<accession>A0AAE3JHI3</accession>
<comment type="caution">
    <text evidence="1">The sequence shown here is derived from an EMBL/GenBank/DDBJ whole genome shotgun (WGS) entry which is preliminary data.</text>
</comment>
<keyword evidence="2" id="KW-1185">Reference proteome</keyword>
<dbReference type="Proteomes" id="UP001198163">
    <property type="component" value="Unassembled WGS sequence"/>
</dbReference>
<name>A0AAE3JHI3_9SPIR</name>
<protein>
    <submittedName>
        <fullName evidence="1">Uncharacterized protein</fullName>
    </submittedName>
</protein>
<reference evidence="1" key="1">
    <citation type="submission" date="2021-08" db="EMBL/GenBank/DDBJ databases">
        <title>Comparative analyses of Brucepasteria parasyntrophica and Teretinema zuelzerae.</title>
        <authorList>
            <person name="Song Y."/>
            <person name="Brune A."/>
        </authorList>
    </citation>
    <scope>NUCLEOTIDE SEQUENCE</scope>
    <source>
        <strain evidence="1">DSM 1903</strain>
    </source>
</reference>
<sequence length="187" mass="20716">MDPVDMGVVSIGINDFFFTKVNEKSAAVSWAPSVECVVMKINLQGNTTYIYFESAARETLRRAAAAYMQDFQDKRLDTEAKKADRAYGSFIFPVTWGLMTQNAEGRPAVKLGYVFKDGAPYFTMSFPLMKNDLVESGSKVQSASAFTLYFTRAQLQDFIEKMDEEAFAALNAELGVGRAGLASPDVY</sequence>
<dbReference type="RefSeq" id="WP_230753471.1">
    <property type="nucleotide sequence ID" value="NZ_JAINWA010000001.1"/>
</dbReference>
<proteinExistence type="predicted"/>